<dbReference type="Proteomes" id="UP001412239">
    <property type="component" value="Unassembled WGS sequence"/>
</dbReference>
<accession>A0A292PQF1</accession>
<protein>
    <submittedName>
        <fullName evidence="1">Uncharacterized protein</fullName>
    </submittedName>
</protein>
<organism evidence="1 2">
    <name type="scientific">Tuber aestivum</name>
    <name type="common">summer truffle</name>
    <dbReference type="NCBI Taxonomy" id="59557"/>
    <lineage>
        <taxon>Eukaryota</taxon>
        <taxon>Fungi</taxon>
        <taxon>Dikarya</taxon>
        <taxon>Ascomycota</taxon>
        <taxon>Pezizomycotina</taxon>
        <taxon>Pezizomycetes</taxon>
        <taxon>Pezizales</taxon>
        <taxon>Tuberaceae</taxon>
        <taxon>Tuber</taxon>
    </lineage>
</organism>
<reference evidence="1" key="1">
    <citation type="submission" date="2015-10" db="EMBL/GenBank/DDBJ databases">
        <authorList>
            <person name="Regsiter A."/>
            <person name="william w."/>
        </authorList>
    </citation>
    <scope>NUCLEOTIDE SEQUENCE</scope>
    <source>
        <strain evidence="1">Montdore</strain>
    </source>
</reference>
<evidence type="ECO:0000313" key="2">
    <source>
        <dbReference type="Proteomes" id="UP001412239"/>
    </source>
</evidence>
<keyword evidence="2" id="KW-1185">Reference proteome</keyword>
<dbReference type="AlphaFoldDB" id="A0A292PQF1"/>
<evidence type="ECO:0000313" key="1">
    <source>
        <dbReference type="EMBL" id="CUS09789.1"/>
    </source>
</evidence>
<dbReference type="EMBL" id="LN891070">
    <property type="protein sequence ID" value="CUS09789.1"/>
    <property type="molecule type" value="Genomic_DNA"/>
</dbReference>
<gene>
    <name evidence="1" type="ORF">GSTUAT00006148001</name>
</gene>
<name>A0A292PQF1_9PEZI</name>
<proteinExistence type="predicted"/>
<sequence>MIAARPNPAGAITMLTLDNHEHDLSASNRSALLANKDMGTTECSIQCGGSIDQSNVTPAVLPQQQQQQKHARRGKHDVETHILFFHSSSFYLMATGHAIVPNQSPKVKVCLCIFFQENALERKQGSELSSLNSKPQPSTVSHKQIADDGGKAVCPLGPNSRVPINYFSPLLSFVFPTKCLQ</sequence>